<keyword evidence="1" id="KW-0812">Transmembrane</keyword>
<evidence type="ECO:0000313" key="2">
    <source>
        <dbReference type="EMBL" id="GGA69690.1"/>
    </source>
</evidence>
<feature type="transmembrane region" description="Helical" evidence="1">
    <location>
        <begin position="6"/>
        <end position="28"/>
    </location>
</feature>
<protein>
    <submittedName>
        <fullName evidence="2">Uncharacterized protein</fullName>
    </submittedName>
</protein>
<dbReference type="RefSeq" id="WP_188721350.1">
    <property type="nucleotide sequence ID" value="NZ_BMIF01000007.1"/>
</dbReference>
<evidence type="ECO:0000256" key="1">
    <source>
        <dbReference type="SAM" id="Phobius"/>
    </source>
</evidence>
<evidence type="ECO:0000313" key="3">
    <source>
        <dbReference type="Proteomes" id="UP000636264"/>
    </source>
</evidence>
<sequence>MTYPTLFKIAAAGIVLAMIGGWGMGMWFERGAALFLALAETGLAWCL</sequence>
<reference evidence="2" key="2">
    <citation type="submission" date="2020-09" db="EMBL/GenBank/DDBJ databases">
        <authorList>
            <person name="Sun Q."/>
            <person name="Zhou Y."/>
        </authorList>
    </citation>
    <scope>NUCLEOTIDE SEQUENCE</scope>
    <source>
        <strain evidence="2">CGMCC 1.15320</strain>
    </source>
</reference>
<name>A0A916W5Z3_9HYPH</name>
<organism evidence="2 3">
    <name type="scientific">Nitratireductor aestuarii</name>
    <dbReference type="NCBI Taxonomy" id="1735103"/>
    <lineage>
        <taxon>Bacteria</taxon>
        <taxon>Pseudomonadati</taxon>
        <taxon>Pseudomonadota</taxon>
        <taxon>Alphaproteobacteria</taxon>
        <taxon>Hyphomicrobiales</taxon>
        <taxon>Phyllobacteriaceae</taxon>
        <taxon>Nitratireductor</taxon>
    </lineage>
</organism>
<reference evidence="2" key="1">
    <citation type="journal article" date="2014" name="Int. J. Syst. Evol. Microbiol.">
        <title>Complete genome sequence of Corynebacterium casei LMG S-19264T (=DSM 44701T), isolated from a smear-ripened cheese.</title>
        <authorList>
            <consortium name="US DOE Joint Genome Institute (JGI-PGF)"/>
            <person name="Walter F."/>
            <person name="Albersmeier A."/>
            <person name="Kalinowski J."/>
            <person name="Ruckert C."/>
        </authorList>
    </citation>
    <scope>NUCLEOTIDE SEQUENCE</scope>
    <source>
        <strain evidence="2">CGMCC 1.15320</strain>
    </source>
</reference>
<keyword evidence="1" id="KW-0472">Membrane</keyword>
<comment type="caution">
    <text evidence="2">The sequence shown here is derived from an EMBL/GenBank/DDBJ whole genome shotgun (WGS) entry which is preliminary data.</text>
</comment>
<accession>A0A916W5Z3</accession>
<keyword evidence="3" id="KW-1185">Reference proteome</keyword>
<dbReference type="Proteomes" id="UP000636264">
    <property type="component" value="Unassembled WGS sequence"/>
</dbReference>
<dbReference type="EMBL" id="BMIF01000007">
    <property type="protein sequence ID" value="GGA69690.1"/>
    <property type="molecule type" value="Genomic_DNA"/>
</dbReference>
<keyword evidence="1" id="KW-1133">Transmembrane helix</keyword>
<proteinExistence type="predicted"/>
<dbReference type="AlphaFoldDB" id="A0A916W5Z3"/>
<gene>
    <name evidence="2" type="ORF">GCM10011385_24390</name>
</gene>